<dbReference type="Proteomes" id="UP000622552">
    <property type="component" value="Unassembled WGS sequence"/>
</dbReference>
<protein>
    <submittedName>
        <fullName evidence="1">Uncharacterized protein</fullName>
    </submittedName>
</protein>
<accession>A0A8J7KX80</accession>
<reference evidence="1" key="1">
    <citation type="submission" date="2020-11" db="EMBL/GenBank/DDBJ databases">
        <title>Sequencing the genomes of 1000 actinobacteria strains.</title>
        <authorList>
            <person name="Klenk H.-P."/>
        </authorList>
    </citation>
    <scope>NUCLEOTIDE SEQUENCE</scope>
    <source>
        <strain evidence="1">DSM 45356</strain>
    </source>
</reference>
<dbReference type="EMBL" id="JADOUF010000001">
    <property type="protein sequence ID" value="MBG6137477.1"/>
    <property type="molecule type" value="Genomic_DNA"/>
</dbReference>
<comment type="caution">
    <text evidence="1">The sequence shown here is derived from an EMBL/GenBank/DDBJ whole genome shotgun (WGS) entry which is preliminary data.</text>
</comment>
<evidence type="ECO:0000313" key="1">
    <source>
        <dbReference type="EMBL" id="MBG6137477.1"/>
    </source>
</evidence>
<proteinExistence type="predicted"/>
<organism evidence="1 2">
    <name type="scientific">Longispora fulva</name>
    <dbReference type="NCBI Taxonomy" id="619741"/>
    <lineage>
        <taxon>Bacteria</taxon>
        <taxon>Bacillati</taxon>
        <taxon>Actinomycetota</taxon>
        <taxon>Actinomycetes</taxon>
        <taxon>Micromonosporales</taxon>
        <taxon>Micromonosporaceae</taxon>
        <taxon>Longispora</taxon>
    </lineage>
</organism>
<gene>
    <name evidence="1" type="ORF">IW245_003671</name>
</gene>
<keyword evidence="2" id="KW-1185">Reference proteome</keyword>
<sequence length="81" mass="9263">MIGLPILLDCSESKGCRDELGDLLPRYVEADSRGYERRRCGAYSFLWHRFGERSESAAVEAAGWAWVKPAVRNAPSYRRTR</sequence>
<evidence type="ECO:0000313" key="2">
    <source>
        <dbReference type="Proteomes" id="UP000622552"/>
    </source>
</evidence>
<dbReference type="AlphaFoldDB" id="A0A8J7KX80"/>
<name>A0A8J7KX80_9ACTN</name>